<sequence length="248" mass="26180">MTSQPPPPNPSGTPHERGRVDERLALAVRDNAEWCERMCRAHGLPGAFGERVWTNPRRTPLYYPDAVTLSPQATAADVLGAIDTGSGASVKDSFALLDLPGFEVLFDAQWIHREAPEPGELPGRDDGELVWEAVADAGGLAEWERACFSGEVTGLFPPALLPEVTVLAGRAAGDVVCGAVLNPGEHAVGVSNVFAVPGHDLGAAWAGVLTQAAALFPGLPLVGYESDPAAAEKHGFRTIGPLRIWLRP</sequence>
<evidence type="ECO:0000313" key="1">
    <source>
        <dbReference type="EMBL" id="SEM61248.1"/>
    </source>
</evidence>
<dbReference type="STRING" id="46177.SAMN05660976_05593"/>
<gene>
    <name evidence="1" type="ORF">SAMN05660976_05593</name>
</gene>
<protein>
    <recommendedName>
        <fullName evidence="3">N-acetyltransferase domain-containing protein</fullName>
    </recommendedName>
</protein>
<dbReference type="Proteomes" id="UP000198953">
    <property type="component" value="Unassembled WGS sequence"/>
</dbReference>
<dbReference type="EMBL" id="FOBF01000015">
    <property type="protein sequence ID" value="SEM61248.1"/>
    <property type="molecule type" value="Genomic_DNA"/>
</dbReference>
<evidence type="ECO:0008006" key="3">
    <source>
        <dbReference type="Google" id="ProtNLM"/>
    </source>
</evidence>
<proteinExistence type="predicted"/>
<dbReference type="RefSeq" id="WP_218154081.1">
    <property type="nucleotide sequence ID" value="NZ_FOBF01000015.1"/>
</dbReference>
<keyword evidence="2" id="KW-1185">Reference proteome</keyword>
<organism evidence="1 2">
    <name type="scientific">Nonomuraea pusilla</name>
    <dbReference type="NCBI Taxonomy" id="46177"/>
    <lineage>
        <taxon>Bacteria</taxon>
        <taxon>Bacillati</taxon>
        <taxon>Actinomycetota</taxon>
        <taxon>Actinomycetes</taxon>
        <taxon>Streptosporangiales</taxon>
        <taxon>Streptosporangiaceae</taxon>
        <taxon>Nonomuraea</taxon>
    </lineage>
</organism>
<evidence type="ECO:0000313" key="2">
    <source>
        <dbReference type="Proteomes" id="UP000198953"/>
    </source>
</evidence>
<reference evidence="1 2" key="1">
    <citation type="submission" date="2016-10" db="EMBL/GenBank/DDBJ databases">
        <authorList>
            <person name="de Groot N.N."/>
        </authorList>
    </citation>
    <scope>NUCLEOTIDE SEQUENCE [LARGE SCALE GENOMIC DNA]</scope>
    <source>
        <strain evidence="1 2">DSM 43357</strain>
    </source>
</reference>
<name>A0A1H7ZUL1_9ACTN</name>
<dbReference type="AlphaFoldDB" id="A0A1H7ZUL1"/>
<accession>A0A1H7ZUL1</accession>